<feature type="region of interest" description="Disordered" evidence="1">
    <location>
        <begin position="60"/>
        <end position="83"/>
    </location>
</feature>
<feature type="compositionally biased region" description="Basic residues" evidence="1">
    <location>
        <begin position="72"/>
        <end position="83"/>
    </location>
</feature>
<proteinExistence type="predicted"/>
<dbReference type="AlphaFoldDB" id="A0AAV4BB72"/>
<keyword evidence="3" id="KW-1185">Reference proteome</keyword>
<comment type="caution">
    <text evidence="2">The sequence shown here is derived from an EMBL/GenBank/DDBJ whole genome shotgun (WGS) entry which is preliminary data.</text>
</comment>
<organism evidence="2 3">
    <name type="scientific">Plakobranchus ocellatus</name>
    <dbReference type="NCBI Taxonomy" id="259542"/>
    <lineage>
        <taxon>Eukaryota</taxon>
        <taxon>Metazoa</taxon>
        <taxon>Spiralia</taxon>
        <taxon>Lophotrochozoa</taxon>
        <taxon>Mollusca</taxon>
        <taxon>Gastropoda</taxon>
        <taxon>Heterobranchia</taxon>
        <taxon>Euthyneura</taxon>
        <taxon>Panpulmonata</taxon>
        <taxon>Sacoglossa</taxon>
        <taxon>Placobranchoidea</taxon>
        <taxon>Plakobranchidae</taxon>
        <taxon>Plakobranchus</taxon>
    </lineage>
</organism>
<reference evidence="2 3" key="1">
    <citation type="journal article" date="2021" name="Elife">
        <title>Chloroplast acquisition without the gene transfer in kleptoplastic sea slugs, Plakobranchus ocellatus.</title>
        <authorList>
            <person name="Maeda T."/>
            <person name="Takahashi S."/>
            <person name="Yoshida T."/>
            <person name="Shimamura S."/>
            <person name="Takaki Y."/>
            <person name="Nagai Y."/>
            <person name="Toyoda A."/>
            <person name="Suzuki Y."/>
            <person name="Arimoto A."/>
            <person name="Ishii H."/>
            <person name="Satoh N."/>
            <person name="Nishiyama T."/>
            <person name="Hasebe M."/>
            <person name="Maruyama T."/>
            <person name="Minagawa J."/>
            <person name="Obokata J."/>
            <person name="Shigenobu S."/>
        </authorList>
    </citation>
    <scope>NUCLEOTIDE SEQUENCE [LARGE SCALE GENOMIC DNA]</scope>
</reference>
<gene>
    <name evidence="2" type="ORF">PoB_004291200</name>
</gene>
<sequence>NELLSEADNVDTSDPQAVEQAVASVLSGLDTQLQDAPTEDKSVLVKYNDIFYHISANGGAGLGLTSPENRGHFRSWKPKRRVS</sequence>
<evidence type="ECO:0000256" key="1">
    <source>
        <dbReference type="SAM" id="MobiDB-lite"/>
    </source>
</evidence>
<dbReference type="Proteomes" id="UP000735302">
    <property type="component" value="Unassembled WGS sequence"/>
</dbReference>
<evidence type="ECO:0000313" key="3">
    <source>
        <dbReference type="Proteomes" id="UP000735302"/>
    </source>
</evidence>
<name>A0AAV4BB72_9GAST</name>
<dbReference type="EMBL" id="BLXT01004660">
    <property type="protein sequence ID" value="GFO16407.1"/>
    <property type="molecule type" value="Genomic_DNA"/>
</dbReference>
<feature type="non-terminal residue" evidence="2">
    <location>
        <position position="1"/>
    </location>
</feature>
<evidence type="ECO:0000313" key="2">
    <source>
        <dbReference type="EMBL" id="GFO16407.1"/>
    </source>
</evidence>
<protein>
    <submittedName>
        <fullName evidence="2">Uncharacterized protein</fullName>
    </submittedName>
</protein>
<accession>A0AAV4BB72</accession>